<evidence type="ECO:0000256" key="2">
    <source>
        <dbReference type="ARBA" id="ARBA00022898"/>
    </source>
</evidence>
<dbReference type="CDD" id="cd00610">
    <property type="entry name" value="OAT_like"/>
    <property type="match status" value="1"/>
</dbReference>
<protein>
    <submittedName>
        <fullName evidence="4">Aspartate aminotransferase family protein</fullName>
    </submittedName>
</protein>
<dbReference type="InterPro" id="IPR015421">
    <property type="entry name" value="PyrdxlP-dep_Trfase_major"/>
</dbReference>
<dbReference type="SUPFAM" id="SSF53383">
    <property type="entry name" value="PLP-dependent transferases"/>
    <property type="match status" value="1"/>
</dbReference>
<evidence type="ECO:0000256" key="3">
    <source>
        <dbReference type="RuleBase" id="RU003560"/>
    </source>
</evidence>
<keyword evidence="5" id="KW-1185">Reference proteome</keyword>
<sequence>MTDQQPDAAQLDTAARDHLWMHFTRLSAYKDAPVPVIVRGDGPYIYDSTGKRYLDGLSGLFVVQTGHGRHELAEAAAKQAAELAYFPLWSYAHPKAIELAERLAGITPGDLNRVFFTTGGSEAVESAWKLARSYFKRTGKPLKTKVLSRSIAYHGTSMGALSITGIPLLKQEFEPLVPGAFRVPNTNYYRRPDQSMSEEQFGVWAADRIAEAIEFEGPETVAAVYLEPVQNAGGCFPPPPGYFQRVREICDRYNVLLVSDEVICAFGRLGEYFGATRYGYQPDIITVAKGLTSGYVPLGAMLVAERLAEPFLEGASWFAHGITYGGHPVGSAVALANLDIFEREGLNEHVRTNSPVFRSYLERLYDLPIVGDVRGDGFFFGIELVKDKVTKETFNDQESEALLRGFLSKALFDAGLYCRADDRGDPVIQLAPPLICDEQHFAEIEQILRSVLTEAWARL</sequence>
<dbReference type="GO" id="GO:0008483">
    <property type="term" value="F:transaminase activity"/>
    <property type="evidence" value="ECO:0007669"/>
    <property type="project" value="UniProtKB-KW"/>
</dbReference>
<dbReference type="Gene3D" id="3.90.1150.10">
    <property type="entry name" value="Aspartate Aminotransferase, domain 1"/>
    <property type="match status" value="1"/>
</dbReference>
<reference evidence="4" key="1">
    <citation type="submission" date="2021-04" db="EMBL/GenBank/DDBJ databases">
        <authorList>
            <person name="Hartkoorn R.C."/>
            <person name="Beaudoing E."/>
            <person name="Hot D."/>
        </authorList>
    </citation>
    <scope>NUCLEOTIDE SEQUENCE</scope>
    <source>
        <strain evidence="4">NRRL B-16292</strain>
    </source>
</reference>
<dbReference type="InterPro" id="IPR015424">
    <property type="entry name" value="PyrdxlP-dep_Trfase"/>
</dbReference>
<comment type="similarity">
    <text evidence="1 3">Belongs to the class-III pyridoxal-phosphate-dependent aminotransferase family.</text>
</comment>
<dbReference type="Proteomes" id="UP001059617">
    <property type="component" value="Chromosome"/>
</dbReference>
<evidence type="ECO:0000256" key="1">
    <source>
        <dbReference type="ARBA" id="ARBA00008954"/>
    </source>
</evidence>
<organism evidence="4 5">
    <name type="scientific">Dactylosporangium fulvum</name>
    <dbReference type="NCBI Taxonomy" id="53359"/>
    <lineage>
        <taxon>Bacteria</taxon>
        <taxon>Bacillati</taxon>
        <taxon>Actinomycetota</taxon>
        <taxon>Actinomycetes</taxon>
        <taxon>Micromonosporales</taxon>
        <taxon>Micromonosporaceae</taxon>
        <taxon>Dactylosporangium</taxon>
    </lineage>
</organism>
<dbReference type="PANTHER" id="PTHR43094:SF1">
    <property type="entry name" value="AMINOTRANSFERASE CLASS-III"/>
    <property type="match status" value="1"/>
</dbReference>
<accession>A0ABY5VVS1</accession>
<proteinExistence type="inferred from homology"/>
<keyword evidence="2 3" id="KW-0663">Pyridoxal phosphate</keyword>
<reference evidence="4" key="2">
    <citation type="submission" date="2022-09" db="EMBL/GenBank/DDBJ databases">
        <title>Biosynthetic gene clusters of Dactylosporangioum fulvum.</title>
        <authorList>
            <person name="Caradec T."/>
        </authorList>
    </citation>
    <scope>NUCLEOTIDE SEQUENCE</scope>
    <source>
        <strain evidence="4">NRRL B-16292</strain>
    </source>
</reference>
<dbReference type="Gene3D" id="3.40.640.10">
    <property type="entry name" value="Type I PLP-dependent aspartate aminotransferase-like (Major domain)"/>
    <property type="match status" value="1"/>
</dbReference>
<dbReference type="EMBL" id="CP073720">
    <property type="protein sequence ID" value="UWP81842.1"/>
    <property type="molecule type" value="Genomic_DNA"/>
</dbReference>
<dbReference type="InterPro" id="IPR005814">
    <property type="entry name" value="Aminotrans_3"/>
</dbReference>
<dbReference type="Pfam" id="PF00202">
    <property type="entry name" value="Aminotran_3"/>
    <property type="match status" value="1"/>
</dbReference>
<dbReference type="InterPro" id="IPR015422">
    <property type="entry name" value="PyrdxlP-dep_Trfase_small"/>
</dbReference>
<dbReference type="InterPro" id="IPR049704">
    <property type="entry name" value="Aminotrans_3_PPA_site"/>
</dbReference>
<dbReference type="PANTHER" id="PTHR43094">
    <property type="entry name" value="AMINOTRANSFERASE"/>
    <property type="match status" value="1"/>
</dbReference>
<keyword evidence="4" id="KW-0808">Transferase</keyword>
<dbReference type="NCBIfam" id="NF005102">
    <property type="entry name" value="PRK06541.1"/>
    <property type="match status" value="1"/>
</dbReference>
<evidence type="ECO:0000313" key="5">
    <source>
        <dbReference type="Proteomes" id="UP001059617"/>
    </source>
</evidence>
<dbReference type="RefSeq" id="WP_259859615.1">
    <property type="nucleotide sequence ID" value="NZ_BAAAST010000039.1"/>
</dbReference>
<dbReference type="PROSITE" id="PS00600">
    <property type="entry name" value="AA_TRANSFER_CLASS_3"/>
    <property type="match status" value="1"/>
</dbReference>
<gene>
    <name evidence="4" type="ORF">Dfulv_43265</name>
</gene>
<keyword evidence="4" id="KW-0032">Aminotransferase</keyword>
<name>A0ABY5VVS1_9ACTN</name>
<evidence type="ECO:0000313" key="4">
    <source>
        <dbReference type="EMBL" id="UWP81842.1"/>
    </source>
</evidence>